<dbReference type="AlphaFoldDB" id="G0N9X6"/>
<name>G0N9X6_CAEBE</name>
<evidence type="ECO:0000256" key="4">
    <source>
        <dbReference type="ARBA" id="ARBA00022989"/>
    </source>
</evidence>
<evidence type="ECO:0000313" key="8">
    <source>
        <dbReference type="Proteomes" id="UP000008068"/>
    </source>
</evidence>
<keyword evidence="5 6" id="KW-0472">Membrane</keyword>
<dbReference type="InterPro" id="IPR050920">
    <property type="entry name" value="Nematode_rcpt-like_delta"/>
</dbReference>
<dbReference type="EMBL" id="GL379853">
    <property type="protein sequence ID" value="EGT56010.1"/>
    <property type="molecule type" value="Genomic_DNA"/>
</dbReference>
<sequence length="278" mass="31810">MLLENWSDTVSVYWDFTLGPVTFIANIMLIIIILKYTPESTKAYSSIILSITIADCASLIGNFMSSARVLPRDSQIFMIFRGACTYCFTSDIELKSKFCLYWYASQIHFYLLNHMTLIFSYIYRVIIITNPMKKLDNRKPVYIGLVSYSTLHLCYFNWVCYKAFQPMDTINQAISKYEPDIVGSGATYNGIVDLREPSQVGVLRPNTWTNSFTHRNYDVCGNKSRRSIDSHNNLLGKSDVQTNGSHVFCQSNCNIFIYFPISEGSSKMVTYSRACCCE</sequence>
<evidence type="ECO:0000256" key="3">
    <source>
        <dbReference type="ARBA" id="ARBA00022692"/>
    </source>
</evidence>
<dbReference type="OMA" id="NCNIFIY"/>
<dbReference type="PANTHER" id="PTHR22945">
    <property type="entry name" value="SERPENTINE RECEPTOR, CLASS D DELTA"/>
    <property type="match status" value="1"/>
</dbReference>
<dbReference type="Proteomes" id="UP000008068">
    <property type="component" value="Unassembled WGS sequence"/>
</dbReference>
<evidence type="ECO:0008006" key="9">
    <source>
        <dbReference type="Google" id="ProtNLM"/>
    </source>
</evidence>
<feature type="transmembrane region" description="Helical" evidence="6">
    <location>
        <begin position="46"/>
        <end position="64"/>
    </location>
</feature>
<evidence type="ECO:0000256" key="6">
    <source>
        <dbReference type="SAM" id="Phobius"/>
    </source>
</evidence>
<dbReference type="OrthoDB" id="5866527at2759"/>
<dbReference type="InParanoid" id="G0N9X6"/>
<gene>
    <name evidence="7" type="ORF">CAEBREN_07726</name>
</gene>
<dbReference type="InterPro" id="IPR019421">
    <property type="entry name" value="7TM_GPCR_serpentine_rcpt_Srd"/>
</dbReference>
<reference evidence="8" key="1">
    <citation type="submission" date="2011-07" db="EMBL/GenBank/DDBJ databases">
        <authorList>
            <consortium name="Caenorhabditis brenneri Sequencing and Analysis Consortium"/>
            <person name="Wilson R.K."/>
        </authorList>
    </citation>
    <scope>NUCLEOTIDE SEQUENCE [LARGE SCALE GENOMIC DNA]</scope>
    <source>
        <strain evidence="8">PB2801</strain>
    </source>
</reference>
<accession>G0N9X6</accession>
<evidence type="ECO:0000256" key="1">
    <source>
        <dbReference type="ARBA" id="ARBA00004141"/>
    </source>
</evidence>
<keyword evidence="4 6" id="KW-1133">Transmembrane helix</keyword>
<dbReference type="eggNOG" id="ENOG502THNV">
    <property type="taxonomic scope" value="Eukaryota"/>
</dbReference>
<comment type="subcellular location">
    <subcellularLocation>
        <location evidence="1">Membrane</location>
        <topology evidence="1">Multi-pass membrane protein</topology>
    </subcellularLocation>
</comment>
<dbReference type="HOGENOM" id="CLU_1001946_0_0_1"/>
<evidence type="ECO:0000313" key="7">
    <source>
        <dbReference type="EMBL" id="EGT56010.1"/>
    </source>
</evidence>
<comment type="similarity">
    <text evidence="2">Belongs to the nematode receptor-like protein srd family.</text>
</comment>
<dbReference type="PANTHER" id="PTHR22945:SF27">
    <property type="entry name" value="SERPENTINE RECEPTOR CLASS DELTA-2"/>
    <property type="match status" value="1"/>
</dbReference>
<proteinExistence type="inferred from homology"/>
<keyword evidence="3 6" id="KW-0812">Transmembrane</keyword>
<keyword evidence="8" id="KW-1185">Reference proteome</keyword>
<dbReference type="GO" id="GO:0016020">
    <property type="term" value="C:membrane"/>
    <property type="evidence" value="ECO:0007669"/>
    <property type="project" value="UniProtKB-SubCell"/>
</dbReference>
<feature type="transmembrane region" description="Helical" evidence="6">
    <location>
        <begin position="107"/>
        <end position="128"/>
    </location>
</feature>
<evidence type="ECO:0000256" key="2">
    <source>
        <dbReference type="ARBA" id="ARBA00009166"/>
    </source>
</evidence>
<protein>
    <recommendedName>
        <fullName evidence="9">G-protein coupled receptors family 1 profile domain-containing protein</fullName>
    </recommendedName>
</protein>
<feature type="transmembrane region" description="Helical" evidence="6">
    <location>
        <begin position="140"/>
        <end position="158"/>
    </location>
</feature>
<feature type="transmembrane region" description="Helical" evidence="6">
    <location>
        <begin position="12"/>
        <end position="34"/>
    </location>
</feature>
<organism evidence="8">
    <name type="scientific">Caenorhabditis brenneri</name>
    <name type="common">Nematode worm</name>
    <dbReference type="NCBI Taxonomy" id="135651"/>
    <lineage>
        <taxon>Eukaryota</taxon>
        <taxon>Metazoa</taxon>
        <taxon>Ecdysozoa</taxon>
        <taxon>Nematoda</taxon>
        <taxon>Chromadorea</taxon>
        <taxon>Rhabditida</taxon>
        <taxon>Rhabditina</taxon>
        <taxon>Rhabditomorpha</taxon>
        <taxon>Rhabditoidea</taxon>
        <taxon>Rhabditidae</taxon>
        <taxon>Peloderinae</taxon>
        <taxon>Caenorhabditis</taxon>
    </lineage>
</organism>
<evidence type="ECO:0000256" key="5">
    <source>
        <dbReference type="ARBA" id="ARBA00023136"/>
    </source>
</evidence>
<dbReference type="Pfam" id="PF10317">
    <property type="entry name" value="7TM_GPCR_Srd"/>
    <property type="match status" value="1"/>
</dbReference>